<dbReference type="EMBL" id="CM042880">
    <property type="protein sequence ID" value="KAI4389456.1"/>
    <property type="molecule type" value="Genomic_DNA"/>
</dbReference>
<keyword evidence="2" id="KW-1185">Reference proteome</keyword>
<reference evidence="2" key="1">
    <citation type="journal article" date="2023" name="Front. Plant Sci.">
        <title>Chromosomal-level genome assembly of Melastoma candidum provides insights into trichome evolution.</title>
        <authorList>
            <person name="Zhong Y."/>
            <person name="Wu W."/>
            <person name="Sun C."/>
            <person name="Zou P."/>
            <person name="Liu Y."/>
            <person name="Dai S."/>
            <person name="Zhou R."/>
        </authorList>
    </citation>
    <scope>NUCLEOTIDE SEQUENCE [LARGE SCALE GENOMIC DNA]</scope>
</reference>
<proteinExistence type="predicted"/>
<sequence length="335" mass="37660">MNMKRFCASPGSSHVWPSVCPEEKPPLKRKQIYSKEFQEMLDKLDQEELGEDEADADNAGLFGFGGGAEKKRRLSVDQVKALERSFEKENKLEPERKNRLAEELGLQPRQVAIWFQNRRARWKTKQLERDYGMLKSDYDSLRVDYDSLDQENKSLLSQLTELKGKLKQQARVAENNPESDRQVVAEEECPVSGSVVVVVKPQFGYCSETDASSDSDDCSDAVVKEEVLEEEGEDPNLMKTEADAVMPMSSPASVSSLNQNNTSTASSGSSCTTSMFSWFQGWDLRGPTSGTTGKAAYANPYPRVNVEEHQHGWLNFFSVDHAPTLHCYFTEGDEK</sequence>
<gene>
    <name evidence="1" type="ORF">MLD38_001683</name>
</gene>
<name>A0ACB9SG02_9MYRT</name>
<dbReference type="Proteomes" id="UP001057402">
    <property type="component" value="Chromosome 1"/>
</dbReference>
<protein>
    <submittedName>
        <fullName evidence="1">Uncharacterized protein</fullName>
    </submittedName>
</protein>
<organism evidence="1 2">
    <name type="scientific">Melastoma candidum</name>
    <dbReference type="NCBI Taxonomy" id="119954"/>
    <lineage>
        <taxon>Eukaryota</taxon>
        <taxon>Viridiplantae</taxon>
        <taxon>Streptophyta</taxon>
        <taxon>Embryophyta</taxon>
        <taxon>Tracheophyta</taxon>
        <taxon>Spermatophyta</taxon>
        <taxon>Magnoliopsida</taxon>
        <taxon>eudicotyledons</taxon>
        <taxon>Gunneridae</taxon>
        <taxon>Pentapetalae</taxon>
        <taxon>rosids</taxon>
        <taxon>malvids</taxon>
        <taxon>Myrtales</taxon>
        <taxon>Melastomataceae</taxon>
        <taxon>Melastomatoideae</taxon>
        <taxon>Melastomateae</taxon>
        <taxon>Melastoma</taxon>
    </lineage>
</organism>
<evidence type="ECO:0000313" key="2">
    <source>
        <dbReference type="Proteomes" id="UP001057402"/>
    </source>
</evidence>
<comment type="caution">
    <text evidence="1">The sequence shown here is derived from an EMBL/GenBank/DDBJ whole genome shotgun (WGS) entry which is preliminary data.</text>
</comment>
<evidence type="ECO:0000313" key="1">
    <source>
        <dbReference type="EMBL" id="KAI4389456.1"/>
    </source>
</evidence>
<accession>A0ACB9SG02</accession>